<sequence length="1337" mass="146083">MSLDSMVGFSPEVAVMIDGNHVMLTTDEGCDGGVLLNPRVPLTTSPPAIPQQQPFYPSPIFAVAMLHTFDNHHAVLSSSSHSSARKTHHDDEDDDIIDREKLSSYVRVFFDATSTFLIIAERHRIYAYSLVPLLEGRPPTLVWKLEWRDVIVKRSGGSSNSSSREENITPPQVLPNDNALHLCCWTTCDMMSDNSLVAAGCSDGVVHVWRTSEIVSHSKRGVPIGLQATTVLLPPHLVTVYHSHTSPYSQFPAPIMTRAAVSAVMFSPAVYDEQEPQQRHPALLVVAFSDGSIVLRDEANHWDCSAALRGHTATINCVVFSSDCSLLVSCSDDCTLRLWAVSSGACVGVVPQSTIPRCVAIDTDCSLLALGSDDGRATVFHLHNGTVAAQIEGHHGGDGRLPSSSNYRGSAATSSRHTTTATSTSSSDSKVVPNDAMKPSHHSITSITFSPCMMRILTGSRNGSAKMWQLPMECINAGKHPTSTTATSSSSSGIENAKCIHTVTAHVGAVTSVAFSNSGRFFASASEGGIAHLWWLHEPPRPRQLLATLIEHTEDVTCAALSSNCQLLFTCGKDKSAKLWAVKSGQCILTVGVPSTPVRVVCNVTDYELTLECWSDWSFASPSAMMTLKLPTTIVAEMIKAARTCGDASPLLSRKNTPVALVGLPQPRSSHFDPHVAPPLILKAEVRPPSIQAVMLSEITYRKESFASGATALLHVVDAVPDFITKSTTVTKFVAKLYHANVTRQNVEEALSVVPILQHPNIVRVVAVIRGRPLAKEEEEEEEAGEGSAISQEQNKINEDVHHSSKDAFNSSAPICGLLMERCIRTLAQELRSLSPPPISARLQWLYEVARAIYFAHCSGVNHSDISPTKVLLVADKDDRKIAKLSDFGSAYVMQTLHTNSKTNDVKGALERSLFMAPEYASGEPLTQACDVFSFGMTMWSVLYPGKDHGLGSSLVRIALSLKCNKRPPLPPLATWDSKPILDLISECWATEPDERPRMEKVLAVLQQCLESSATSTAVASHELWHQYLGQSLEFVKAFDTLNWNEREPPQSTATAMAVRKQVLFSEPITEFFHPCHAFVRRCLGAKFNVGAVTKIVMVYPRTHVTSFIAVHNAENHSRLMNSALRLENPPNPDYEAAVHRLKSVFIPSPAVKNENAKARIFFAWHGTEVSAVDRVCEDGPRSLSTTDSGFFGSGSYFALEAWYASRFSKPSPAHDNERCLILFAVSISQAYVVTLDGDYKDERATDQTPPIPEVQTGWSRFYIGNDVRGRGMALAPKCDAHFIPVKYYGHVHPLTKVPLQHDVDYQAASESEATAHEIVIGSHHRCVPLAVVYFRT</sequence>
<organism evidence="6 7">
    <name type="scientific">Bodo saltans</name>
    <name type="common">Flagellated protozoan</name>
    <dbReference type="NCBI Taxonomy" id="75058"/>
    <lineage>
        <taxon>Eukaryota</taxon>
        <taxon>Discoba</taxon>
        <taxon>Euglenozoa</taxon>
        <taxon>Kinetoplastea</taxon>
        <taxon>Metakinetoplastina</taxon>
        <taxon>Eubodonida</taxon>
        <taxon>Bodonidae</taxon>
        <taxon>Bodo</taxon>
    </lineage>
</organism>
<dbReference type="InterPro" id="IPR036322">
    <property type="entry name" value="WD40_repeat_dom_sf"/>
</dbReference>
<feature type="compositionally biased region" description="Low complexity" evidence="4">
    <location>
        <begin position="410"/>
        <end position="429"/>
    </location>
</feature>
<keyword evidence="1 3" id="KW-0853">WD repeat</keyword>
<feature type="repeat" description="WD" evidence="3">
    <location>
        <begin position="308"/>
        <end position="349"/>
    </location>
</feature>
<dbReference type="SUPFAM" id="SSF50978">
    <property type="entry name" value="WD40 repeat-like"/>
    <property type="match status" value="1"/>
</dbReference>
<keyword evidence="6" id="KW-0418">Kinase</keyword>
<dbReference type="Pfam" id="PF07714">
    <property type="entry name" value="PK_Tyr_Ser-Thr"/>
    <property type="match status" value="1"/>
</dbReference>
<dbReference type="GO" id="GO:0004672">
    <property type="term" value="F:protein kinase activity"/>
    <property type="evidence" value="ECO:0007669"/>
    <property type="project" value="InterPro"/>
</dbReference>
<evidence type="ECO:0000313" key="6">
    <source>
        <dbReference type="EMBL" id="CUI11639.1"/>
    </source>
</evidence>
<dbReference type="PANTHER" id="PTHR19848">
    <property type="entry name" value="WD40 REPEAT PROTEIN"/>
    <property type="match status" value="1"/>
</dbReference>
<gene>
    <name evidence="6" type="ORF">BSAL_54080</name>
</gene>
<dbReference type="Pfam" id="PF00644">
    <property type="entry name" value="PARP"/>
    <property type="match status" value="1"/>
</dbReference>
<evidence type="ECO:0000256" key="2">
    <source>
        <dbReference type="ARBA" id="ARBA00022737"/>
    </source>
</evidence>
<dbReference type="InterPro" id="IPR011009">
    <property type="entry name" value="Kinase-like_dom_sf"/>
</dbReference>
<feature type="domain" description="Protein kinase" evidence="5">
    <location>
        <begin position="700"/>
        <end position="1029"/>
    </location>
</feature>
<name>A0A0S4KH87_BODSA</name>
<dbReference type="GO" id="GO:0005524">
    <property type="term" value="F:ATP binding"/>
    <property type="evidence" value="ECO:0007669"/>
    <property type="project" value="InterPro"/>
</dbReference>
<dbReference type="SMART" id="SM00320">
    <property type="entry name" value="WD40"/>
    <property type="match status" value="8"/>
</dbReference>
<keyword evidence="7" id="KW-1185">Reference proteome</keyword>
<feature type="repeat" description="WD" evidence="3">
    <location>
        <begin position="549"/>
        <end position="590"/>
    </location>
</feature>
<dbReference type="InterPro" id="IPR012317">
    <property type="entry name" value="Poly(ADP-ribose)pol_cat_dom"/>
</dbReference>
<reference evidence="7" key="1">
    <citation type="submission" date="2015-09" db="EMBL/GenBank/DDBJ databases">
        <authorList>
            <consortium name="Pathogen Informatics"/>
        </authorList>
    </citation>
    <scope>NUCLEOTIDE SEQUENCE [LARGE SCALE GENOMIC DNA]</scope>
    <source>
        <strain evidence="7">Lake Konstanz</strain>
    </source>
</reference>
<accession>A0A0S4KH87</accession>
<dbReference type="InterPro" id="IPR015943">
    <property type="entry name" value="WD40/YVTN_repeat-like_dom_sf"/>
</dbReference>
<proteinExistence type="predicted"/>
<evidence type="ECO:0000313" key="7">
    <source>
        <dbReference type="Proteomes" id="UP000051952"/>
    </source>
</evidence>
<feature type="region of interest" description="Disordered" evidence="4">
    <location>
        <begin position="392"/>
        <end position="442"/>
    </location>
</feature>
<dbReference type="PROSITE" id="PS50294">
    <property type="entry name" value="WD_REPEATS_REGION"/>
    <property type="match status" value="3"/>
</dbReference>
<keyword evidence="2" id="KW-0677">Repeat</keyword>
<evidence type="ECO:0000256" key="1">
    <source>
        <dbReference type="ARBA" id="ARBA00022574"/>
    </source>
</evidence>
<evidence type="ECO:0000256" key="3">
    <source>
        <dbReference type="PROSITE-ProRule" id="PRU00221"/>
    </source>
</evidence>
<dbReference type="InterPro" id="IPR001680">
    <property type="entry name" value="WD40_rpt"/>
</dbReference>
<dbReference type="Gene3D" id="3.90.228.10">
    <property type="match status" value="1"/>
</dbReference>
<dbReference type="OrthoDB" id="972532at2759"/>
<dbReference type="PROSITE" id="PS50011">
    <property type="entry name" value="PROTEIN_KINASE_DOM"/>
    <property type="match status" value="1"/>
</dbReference>
<dbReference type="SUPFAM" id="SSF56112">
    <property type="entry name" value="Protein kinase-like (PK-like)"/>
    <property type="match status" value="1"/>
</dbReference>
<dbReference type="Gene3D" id="2.130.10.10">
    <property type="entry name" value="YVTN repeat-like/Quinoprotein amine dehydrogenase"/>
    <property type="match status" value="3"/>
</dbReference>
<feature type="repeat" description="WD" evidence="3">
    <location>
        <begin position="503"/>
        <end position="534"/>
    </location>
</feature>
<evidence type="ECO:0000259" key="5">
    <source>
        <dbReference type="PROSITE" id="PS50011"/>
    </source>
</evidence>
<dbReference type="VEuPathDB" id="TriTrypDB:BSAL_54080"/>
<dbReference type="Gene3D" id="1.10.510.10">
    <property type="entry name" value="Transferase(Phosphotransferase) domain 1"/>
    <property type="match status" value="1"/>
</dbReference>
<dbReference type="PROSITE" id="PS50082">
    <property type="entry name" value="WD_REPEATS_2"/>
    <property type="match status" value="4"/>
</dbReference>
<dbReference type="Proteomes" id="UP000051952">
    <property type="component" value="Unassembled WGS sequence"/>
</dbReference>
<feature type="repeat" description="WD" evidence="3">
    <location>
        <begin position="437"/>
        <end position="470"/>
    </location>
</feature>
<evidence type="ECO:0000256" key="4">
    <source>
        <dbReference type="SAM" id="MobiDB-lite"/>
    </source>
</evidence>
<protein>
    <submittedName>
        <fullName evidence="6">Mitogen-activated protein kinase kinase kinase 7, putative</fullName>
    </submittedName>
</protein>
<dbReference type="SUPFAM" id="SSF56399">
    <property type="entry name" value="ADP-ribosylation"/>
    <property type="match status" value="1"/>
</dbReference>
<dbReference type="PANTHER" id="PTHR19848:SF8">
    <property type="entry name" value="F-BOX AND WD REPEAT DOMAIN CONTAINING 7"/>
    <property type="match status" value="1"/>
</dbReference>
<dbReference type="InterPro" id="IPR000719">
    <property type="entry name" value="Prot_kinase_dom"/>
</dbReference>
<dbReference type="EMBL" id="CYKH01000122">
    <property type="protein sequence ID" value="CUI11639.1"/>
    <property type="molecule type" value="Genomic_DNA"/>
</dbReference>
<dbReference type="InterPro" id="IPR001245">
    <property type="entry name" value="Ser-Thr/Tyr_kinase_cat_dom"/>
</dbReference>
<keyword evidence="6" id="KW-0808">Transferase</keyword>
<dbReference type="GO" id="GO:0003950">
    <property type="term" value="F:NAD+ poly-ADP-ribosyltransferase activity"/>
    <property type="evidence" value="ECO:0007669"/>
    <property type="project" value="InterPro"/>
</dbReference>
<dbReference type="Pfam" id="PF00400">
    <property type="entry name" value="WD40"/>
    <property type="match status" value="4"/>
</dbReference>